<dbReference type="RefSeq" id="WP_377553375.1">
    <property type="nucleotide sequence ID" value="NZ_JBHSBN010000054.1"/>
</dbReference>
<dbReference type="InterPro" id="IPR002881">
    <property type="entry name" value="DUF58"/>
</dbReference>
<evidence type="ECO:0000313" key="4">
    <source>
        <dbReference type="EMBL" id="MFC4110715.1"/>
    </source>
</evidence>
<keyword evidence="2" id="KW-0812">Transmembrane</keyword>
<protein>
    <submittedName>
        <fullName evidence="4">DUF58 domain-containing protein</fullName>
    </submittedName>
</protein>
<evidence type="ECO:0000256" key="2">
    <source>
        <dbReference type="SAM" id="Phobius"/>
    </source>
</evidence>
<feature type="transmembrane region" description="Helical" evidence="2">
    <location>
        <begin position="31"/>
        <end position="49"/>
    </location>
</feature>
<name>A0ABV8KX01_9ACTN</name>
<dbReference type="Proteomes" id="UP001595868">
    <property type="component" value="Unassembled WGS sequence"/>
</dbReference>
<evidence type="ECO:0000259" key="3">
    <source>
        <dbReference type="Pfam" id="PF01882"/>
    </source>
</evidence>
<reference evidence="5" key="1">
    <citation type="journal article" date="2019" name="Int. J. Syst. Evol. Microbiol.">
        <title>The Global Catalogue of Microorganisms (GCM) 10K type strain sequencing project: providing services to taxonomists for standard genome sequencing and annotation.</title>
        <authorList>
            <consortium name="The Broad Institute Genomics Platform"/>
            <consortium name="The Broad Institute Genome Sequencing Center for Infectious Disease"/>
            <person name="Wu L."/>
            <person name="Ma J."/>
        </authorList>
    </citation>
    <scope>NUCLEOTIDE SEQUENCE [LARGE SCALE GENOMIC DNA]</scope>
    <source>
        <strain evidence="5">2902at01</strain>
    </source>
</reference>
<evidence type="ECO:0000313" key="5">
    <source>
        <dbReference type="Proteomes" id="UP001595868"/>
    </source>
</evidence>
<evidence type="ECO:0000256" key="1">
    <source>
        <dbReference type="SAM" id="MobiDB-lite"/>
    </source>
</evidence>
<feature type="domain" description="DUF58" evidence="3">
    <location>
        <begin position="190"/>
        <end position="278"/>
    </location>
</feature>
<keyword evidence="2" id="KW-0472">Membrane</keyword>
<organism evidence="4 5">
    <name type="scientific">Micromonospora zhanjiangensis</name>
    <dbReference type="NCBI Taxonomy" id="1522057"/>
    <lineage>
        <taxon>Bacteria</taxon>
        <taxon>Bacillati</taxon>
        <taxon>Actinomycetota</taxon>
        <taxon>Actinomycetes</taxon>
        <taxon>Micromonosporales</taxon>
        <taxon>Micromonosporaceae</taxon>
        <taxon>Micromonospora</taxon>
    </lineage>
</organism>
<dbReference type="PANTHER" id="PTHR34351">
    <property type="entry name" value="SLR1927 PROTEIN-RELATED"/>
    <property type="match status" value="1"/>
</dbReference>
<keyword evidence="2" id="KW-1133">Transmembrane helix</keyword>
<dbReference type="EMBL" id="JBHSBN010000054">
    <property type="protein sequence ID" value="MFC4110715.1"/>
    <property type="molecule type" value="Genomic_DNA"/>
</dbReference>
<dbReference type="PANTHER" id="PTHR34351:SF1">
    <property type="entry name" value="SLR1927 PROTEIN"/>
    <property type="match status" value="1"/>
</dbReference>
<keyword evidence="5" id="KW-1185">Reference proteome</keyword>
<gene>
    <name evidence="4" type="ORF">ACFOX0_32995</name>
</gene>
<dbReference type="Pfam" id="PF01882">
    <property type="entry name" value="DUF58"/>
    <property type="match status" value="1"/>
</dbReference>
<accession>A0ABV8KX01</accession>
<proteinExistence type="predicted"/>
<comment type="caution">
    <text evidence="4">The sequence shown here is derived from an EMBL/GenBank/DDBJ whole genome shotgun (WGS) entry which is preliminary data.</text>
</comment>
<sequence>MRITSRGVGLLLAGLASLVAGFRFGYAELALLGTAALLALACAVGHLLWRPRLAVRRVADPDRVGRGEPASMSLTVRNTGRLRSANLVAQDRCGDRSVAVPLLRLRPGRDTTVDYPVPTDRRGVVPVGPLRVIGRDALGLLSLSRAHGEVAYVWVHPRIHLLNAVPTGVTRSLDGRIDRVPHGSITFDSLREYVVGDELRRVHWRTSAKVGELMVREHLDTSLPRLVVLLDNRFGAHPAPTGAAPAETFESACEAAASVVAAARREDLPVTLVLVNDDEPGRAGPDDDAAPDGKPGAGGGLAGRIGGWARVGRDGAAGPAAPAGGLDDLDRLAAATLRRPAAGDPVAPLRTVTARLRRDRPGDTLVFLTGPGGRADLGHLEGLRGAYPSVLVAVFGGAGGPSGASRLLVIEPADGADFAAEWDGVRRW</sequence>
<feature type="region of interest" description="Disordered" evidence="1">
    <location>
        <begin position="276"/>
        <end position="300"/>
    </location>
</feature>